<proteinExistence type="predicted"/>
<dbReference type="Proteomes" id="UP000031338">
    <property type="component" value="Unassembled WGS sequence"/>
</dbReference>
<evidence type="ECO:0000313" key="1">
    <source>
        <dbReference type="EMBL" id="KHS48500.1"/>
    </source>
</evidence>
<dbReference type="AlphaFoldDB" id="A0A0B8ZPX7"/>
<organism evidence="1 2">
    <name type="scientific">Novosphingobium subterraneum</name>
    <dbReference type="NCBI Taxonomy" id="48936"/>
    <lineage>
        <taxon>Bacteria</taxon>
        <taxon>Pseudomonadati</taxon>
        <taxon>Pseudomonadota</taxon>
        <taxon>Alphaproteobacteria</taxon>
        <taxon>Sphingomonadales</taxon>
        <taxon>Sphingomonadaceae</taxon>
        <taxon>Novosphingobium</taxon>
    </lineage>
</organism>
<dbReference type="STRING" id="48936.NJ75_01176"/>
<sequence>MVLRVHAIVLACQAMATEALGAALDRLEQALMRVEGAVAQQGTTGAAAGEELALLKVRHRRLKDTVAQELRQLDLLLAGLPK</sequence>
<evidence type="ECO:0000313" key="2">
    <source>
        <dbReference type="Proteomes" id="UP000031338"/>
    </source>
</evidence>
<keyword evidence="2" id="KW-1185">Reference proteome</keyword>
<accession>A0A0B8ZPX7</accession>
<name>A0A0B8ZPX7_9SPHN</name>
<protein>
    <submittedName>
        <fullName evidence="1">Uncharacterized protein</fullName>
    </submittedName>
</protein>
<dbReference type="EMBL" id="JRVC01000004">
    <property type="protein sequence ID" value="KHS48500.1"/>
    <property type="molecule type" value="Genomic_DNA"/>
</dbReference>
<comment type="caution">
    <text evidence="1">The sequence shown here is derived from an EMBL/GenBank/DDBJ whole genome shotgun (WGS) entry which is preliminary data.</text>
</comment>
<gene>
    <name evidence="1" type="ORF">NJ75_01176</name>
</gene>
<dbReference type="PATRIC" id="fig|48936.3.peg.1181"/>
<reference evidence="1 2" key="1">
    <citation type="submission" date="2014-10" db="EMBL/GenBank/DDBJ databases">
        <title>Draft genome sequence of Novosphingobium subterraneum DSM 12447.</title>
        <authorList>
            <person name="Gan H.M."/>
            <person name="Gan H.Y."/>
            <person name="Savka M.A."/>
        </authorList>
    </citation>
    <scope>NUCLEOTIDE SEQUENCE [LARGE SCALE GENOMIC DNA]</scope>
    <source>
        <strain evidence="1 2">DSM 12447</strain>
    </source>
</reference>